<dbReference type="RefSeq" id="WP_127004728.1">
    <property type="nucleotide sequence ID" value="NZ_JBNPXW010000006.1"/>
</dbReference>
<gene>
    <name evidence="3" type="ORF">EJ913_29530</name>
</gene>
<dbReference type="Proteomes" id="UP000280346">
    <property type="component" value="Unassembled WGS sequence"/>
</dbReference>
<dbReference type="HAMAP" id="MF_00489">
    <property type="entry name" value="UPF0178"/>
    <property type="match status" value="1"/>
</dbReference>
<comment type="similarity">
    <text evidence="1 2">Belongs to the UPF0178 family.</text>
</comment>
<evidence type="ECO:0000313" key="3">
    <source>
        <dbReference type="EMBL" id="RUQ61847.1"/>
    </source>
</evidence>
<dbReference type="InterPro" id="IPR003791">
    <property type="entry name" value="UPF0178"/>
</dbReference>
<dbReference type="PANTHER" id="PTHR35146">
    <property type="entry name" value="UPF0178 PROTEIN YAII"/>
    <property type="match status" value="1"/>
</dbReference>
<name>A0A3S0WI31_9PROT</name>
<reference evidence="3 4" key="1">
    <citation type="submission" date="2018-12" db="EMBL/GenBank/DDBJ databases">
        <authorList>
            <person name="Yang Y."/>
        </authorList>
    </citation>
    <scope>NUCLEOTIDE SEQUENCE [LARGE SCALE GENOMIC DNA]</scope>
    <source>
        <strain evidence="3 4">GSF71</strain>
    </source>
</reference>
<accession>A0A3S0WI31</accession>
<comment type="caution">
    <text evidence="3">The sequence shown here is derived from an EMBL/GenBank/DDBJ whole genome shotgun (WGS) entry which is preliminary data.</text>
</comment>
<evidence type="ECO:0000256" key="2">
    <source>
        <dbReference type="HAMAP-Rule" id="MF_00489"/>
    </source>
</evidence>
<dbReference type="NCBIfam" id="NF001095">
    <property type="entry name" value="PRK00124.1"/>
    <property type="match status" value="1"/>
</dbReference>
<evidence type="ECO:0000313" key="4">
    <source>
        <dbReference type="Proteomes" id="UP000280346"/>
    </source>
</evidence>
<keyword evidence="4" id="KW-1185">Reference proteome</keyword>
<dbReference type="AlphaFoldDB" id="A0A3S0WI31"/>
<organism evidence="3 4">
    <name type="scientific">Azospirillum doebereinerae</name>
    <dbReference type="NCBI Taxonomy" id="92933"/>
    <lineage>
        <taxon>Bacteria</taxon>
        <taxon>Pseudomonadati</taxon>
        <taxon>Pseudomonadota</taxon>
        <taxon>Alphaproteobacteria</taxon>
        <taxon>Rhodospirillales</taxon>
        <taxon>Azospirillaceae</taxon>
        <taxon>Azospirillum</taxon>
    </lineage>
</organism>
<dbReference type="OrthoDB" id="9798918at2"/>
<evidence type="ECO:0000256" key="1">
    <source>
        <dbReference type="ARBA" id="ARBA00008522"/>
    </source>
</evidence>
<protein>
    <recommendedName>
        <fullName evidence="2">UPF0178 protein EJ913_29530</fullName>
    </recommendedName>
</protein>
<dbReference type="Pfam" id="PF02639">
    <property type="entry name" value="DUF188"/>
    <property type="match status" value="1"/>
</dbReference>
<dbReference type="EMBL" id="RZIJ01000043">
    <property type="protein sequence ID" value="RUQ61847.1"/>
    <property type="molecule type" value="Genomic_DNA"/>
</dbReference>
<dbReference type="PANTHER" id="PTHR35146:SF1">
    <property type="entry name" value="UPF0178 PROTEIN YAII"/>
    <property type="match status" value="1"/>
</dbReference>
<proteinExistence type="inferred from homology"/>
<sequence length="166" mass="17579">MLNLGKGGGQPVVEIYVDADACPVKAEIYKVAGRTGCKVWIVANSPLRLPTDCVSELVVVSDGFDAADDWIAERAGATDVVVTADIQLADRCVKHNAVVIGPTGRPFTPDSIGSALATRALMQDLRDMGVVGGGNAPMSQQDKSKFLQTLDQAVQALKAGRRPKFR</sequence>